<evidence type="ECO:0000313" key="1">
    <source>
        <dbReference type="EMBL" id="CAJ99437.1"/>
    </source>
</evidence>
<dbReference type="EMBL" id="AM260522">
    <property type="protein sequence ID" value="CAJ99437.1"/>
    <property type="molecule type" value="Genomic_DNA"/>
</dbReference>
<name>Q17Y39_HELAH</name>
<protein>
    <submittedName>
        <fullName evidence="1">Uncharacterized protein</fullName>
    </submittedName>
</protein>
<gene>
    <name evidence="1" type="primary">fragment 2</name>
    <name evidence="1" type="ordered locus">Hac_0629</name>
</gene>
<organism evidence="1 2">
    <name type="scientific">Helicobacter acinonychis (strain Sheeba)</name>
    <dbReference type="NCBI Taxonomy" id="382638"/>
    <lineage>
        <taxon>Bacteria</taxon>
        <taxon>Pseudomonadati</taxon>
        <taxon>Campylobacterota</taxon>
        <taxon>Epsilonproteobacteria</taxon>
        <taxon>Campylobacterales</taxon>
        <taxon>Helicobacteraceae</taxon>
        <taxon>Helicobacter</taxon>
    </lineage>
</organism>
<keyword evidence="2" id="KW-1185">Reference proteome</keyword>
<accession>Q17Y39</accession>
<sequence>MKFIKAVININDIDAYYFADAFLRDDETIYAKLCKGLGKPFVNKILNPNSTATMKDFMSSREFVKRYRYTNKDNTNRTRQLKSFLNFKRNFLGYIEVVGYWKESLKDDLLPK</sequence>
<reference evidence="1 2" key="1">
    <citation type="journal article" date="2006" name="PLoS Genet.">
        <title>Who ate whom? Adaptive Helicobacter genomic changes that accompanied a host jump from early humans to large felines.</title>
        <authorList>
            <person name="Eppinger M."/>
            <person name="Baar C."/>
            <person name="Linz B."/>
            <person name="Raddatz G."/>
            <person name="Lanz C."/>
            <person name="Keller H."/>
            <person name="Morelli G."/>
            <person name="Gressmann H."/>
            <person name="Achtman M."/>
            <person name="Schuster S.C."/>
        </authorList>
    </citation>
    <scope>NUCLEOTIDE SEQUENCE [LARGE SCALE GENOMIC DNA]</scope>
    <source>
        <strain evidence="1 2">Sheeba</strain>
    </source>
</reference>
<dbReference type="HOGENOM" id="CLU_2142411_0_0_7"/>
<dbReference type="Proteomes" id="UP000000775">
    <property type="component" value="Chromosome"/>
</dbReference>
<evidence type="ECO:0000313" key="2">
    <source>
        <dbReference type="Proteomes" id="UP000000775"/>
    </source>
</evidence>
<proteinExistence type="predicted"/>
<dbReference type="KEGG" id="hac:Hac_0629"/>
<dbReference type="STRING" id="382638.Hac_0629"/>
<dbReference type="AlphaFoldDB" id="Q17Y39"/>